<dbReference type="InParanoid" id="A0A0C3NQK2"/>
<evidence type="ECO:0000313" key="2">
    <source>
        <dbReference type="Proteomes" id="UP000054217"/>
    </source>
</evidence>
<name>A0A0C3NQK2_PISTI</name>
<proteinExistence type="predicted"/>
<protein>
    <submittedName>
        <fullName evidence="1">Uncharacterized protein</fullName>
    </submittedName>
</protein>
<gene>
    <name evidence="1" type="ORF">M404DRAFT_1001768</name>
</gene>
<dbReference type="Proteomes" id="UP000054217">
    <property type="component" value="Unassembled WGS sequence"/>
</dbReference>
<keyword evidence="2" id="KW-1185">Reference proteome</keyword>
<dbReference type="EMBL" id="KN831978">
    <property type="protein sequence ID" value="KIO03145.1"/>
    <property type="molecule type" value="Genomic_DNA"/>
</dbReference>
<organism evidence="1 2">
    <name type="scientific">Pisolithus tinctorius Marx 270</name>
    <dbReference type="NCBI Taxonomy" id="870435"/>
    <lineage>
        <taxon>Eukaryota</taxon>
        <taxon>Fungi</taxon>
        <taxon>Dikarya</taxon>
        <taxon>Basidiomycota</taxon>
        <taxon>Agaricomycotina</taxon>
        <taxon>Agaricomycetes</taxon>
        <taxon>Agaricomycetidae</taxon>
        <taxon>Boletales</taxon>
        <taxon>Sclerodermatineae</taxon>
        <taxon>Pisolithaceae</taxon>
        <taxon>Pisolithus</taxon>
    </lineage>
</organism>
<evidence type="ECO:0000313" key="1">
    <source>
        <dbReference type="EMBL" id="KIO03145.1"/>
    </source>
</evidence>
<dbReference type="HOGENOM" id="CLU_2892167_0_0_1"/>
<sequence>MINFSWNRQGGAGYDLMSPPGTRITGTFYIVPIMNDLYTYINNLVRLSAVLQRTYHFHHVQQD</sequence>
<reference evidence="2" key="2">
    <citation type="submission" date="2015-01" db="EMBL/GenBank/DDBJ databases">
        <title>Evolutionary Origins and Diversification of the Mycorrhizal Mutualists.</title>
        <authorList>
            <consortium name="DOE Joint Genome Institute"/>
            <consortium name="Mycorrhizal Genomics Consortium"/>
            <person name="Kohler A."/>
            <person name="Kuo A."/>
            <person name="Nagy L.G."/>
            <person name="Floudas D."/>
            <person name="Copeland A."/>
            <person name="Barry K.W."/>
            <person name="Cichocki N."/>
            <person name="Veneault-Fourrey C."/>
            <person name="LaButti K."/>
            <person name="Lindquist E.A."/>
            <person name="Lipzen A."/>
            <person name="Lundell T."/>
            <person name="Morin E."/>
            <person name="Murat C."/>
            <person name="Riley R."/>
            <person name="Ohm R."/>
            <person name="Sun H."/>
            <person name="Tunlid A."/>
            <person name="Henrissat B."/>
            <person name="Grigoriev I.V."/>
            <person name="Hibbett D.S."/>
            <person name="Martin F."/>
        </authorList>
    </citation>
    <scope>NUCLEOTIDE SEQUENCE [LARGE SCALE GENOMIC DNA]</scope>
    <source>
        <strain evidence="2">Marx 270</strain>
    </source>
</reference>
<dbReference type="AlphaFoldDB" id="A0A0C3NQK2"/>
<reference evidence="1 2" key="1">
    <citation type="submission" date="2014-04" db="EMBL/GenBank/DDBJ databases">
        <authorList>
            <consortium name="DOE Joint Genome Institute"/>
            <person name="Kuo A."/>
            <person name="Kohler A."/>
            <person name="Costa M.D."/>
            <person name="Nagy L.G."/>
            <person name="Floudas D."/>
            <person name="Copeland A."/>
            <person name="Barry K.W."/>
            <person name="Cichocki N."/>
            <person name="Veneault-Fourrey C."/>
            <person name="LaButti K."/>
            <person name="Lindquist E.A."/>
            <person name="Lipzen A."/>
            <person name="Lundell T."/>
            <person name="Morin E."/>
            <person name="Murat C."/>
            <person name="Sun H."/>
            <person name="Tunlid A."/>
            <person name="Henrissat B."/>
            <person name="Grigoriev I.V."/>
            <person name="Hibbett D.S."/>
            <person name="Martin F."/>
            <person name="Nordberg H.P."/>
            <person name="Cantor M.N."/>
            <person name="Hua S.X."/>
        </authorList>
    </citation>
    <scope>NUCLEOTIDE SEQUENCE [LARGE SCALE GENOMIC DNA]</scope>
    <source>
        <strain evidence="1 2">Marx 270</strain>
    </source>
</reference>
<accession>A0A0C3NQK2</accession>
<feature type="non-terminal residue" evidence="1">
    <location>
        <position position="63"/>
    </location>
</feature>